<accession>A0A6J4PH05</accession>
<evidence type="ECO:0000313" key="1">
    <source>
        <dbReference type="EMBL" id="CAA9409830.1"/>
    </source>
</evidence>
<gene>
    <name evidence="1" type="ORF">AVDCRST_MAG74-2206</name>
</gene>
<reference evidence="1" key="1">
    <citation type="submission" date="2020-02" db="EMBL/GenBank/DDBJ databases">
        <authorList>
            <person name="Meier V. D."/>
        </authorList>
    </citation>
    <scope>NUCLEOTIDE SEQUENCE</scope>
    <source>
        <strain evidence="1">AVDCRST_MAG74</strain>
    </source>
</reference>
<sequence>CLFGNLTEFLRRVYLFLIFRKLFFFFCETISAEQSKQWLKPPKLKRNIGFYI</sequence>
<dbReference type="AlphaFoldDB" id="A0A6J4PH05"/>
<proteinExistence type="predicted"/>
<feature type="non-terminal residue" evidence="1">
    <location>
        <position position="52"/>
    </location>
</feature>
<feature type="non-terminal residue" evidence="1">
    <location>
        <position position="1"/>
    </location>
</feature>
<protein>
    <submittedName>
        <fullName evidence="1">Uncharacterized protein</fullName>
    </submittedName>
</protein>
<organism evidence="1">
    <name type="scientific">uncultured Pyrinomonadaceae bacterium</name>
    <dbReference type="NCBI Taxonomy" id="2283094"/>
    <lineage>
        <taxon>Bacteria</taxon>
        <taxon>Pseudomonadati</taxon>
        <taxon>Acidobacteriota</taxon>
        <taxon>Blastocatellia</taxon>
        <taxon>Blastocatellales</taxon>
        <taxon>Pyrinomonadaceae</taxon>
        <taxon>environmental samples</taxon>
    </lineage>
</organism>
<name>A0A6J4PH05_9BACT</name>
<dbReference type="EMBL" id="CADCUR010000200">
    <property type="protein sequence ID" value="CAA9409830.1"/>
    <property type="molecule type" value="Genomic_DNA"/>
</dbReference>